<gene>
    <name evidence="3" type="ORF">DBV15_06775</name>
</gene>
<feature type="compositionally biased region" description="Basic and acidic residues" evidence="1">
    <location>
        <begin position="236"/>
        <end position="251"/>
    </location>
</feature>
<feature type="compositionally biased region" description="Basic residues" evidence="1">
    <location>
        <begin position="810"/>
        <end position="819"/>
    </location>
</feature>
<comment type="caution">
    <text evidence="3">The sequence shown here is derived from an EMBL/GenBank/DDBJ whole genome shotgun (WGS) entry which is preliminary data.</text>
</comment>
<reference evidence="3 4" key="1">
    <citation type="journal article" date="2019" name="Philos. Trans. R. Soc. Lond., B, Biol. Sci.">
        <title>Ant behaviour and brain gene expression of defending hosts depend on the ecological success of the intruding social parasite.</title>
        <authorList>
            <person name="Kaur R."/>
            <person name="Stoldt M."/>
            <person name="Jongepier E."/>
            <person name="Feldmeyer B."/>
            <person name="Menzel F."/>
            <person name="Bornberg-Bauer E."/>
            <person name="Foitzik S."/>
        </authorList>
    </citation>
    <scope>NUCLEOTIDE SEQUENCE [LARGE SCALE GENOMIC DNA]</scope>
    <source>
        <tissue evidence="3">Whole body</tissue>
    </source>
</reference>
<evidence type="ECO:0000313" key="4">
    <source>
        <dbReference type="Proteomes" id="UP000310200"/>
    </source>
</evidence>
<feature type="chain" id="PRO_5020534847" evidence="2">
    <location>
        <begin position="21"/>
        <end position="912"/>
    </location>
</feature>
<keyword evidence="4" id="KW-1185">Reference proteome</keyword>
<dbReference type="Proteomes" id="UP000310200">
    <property type="component" value="Unassembled WGS sequence"/>
</dbReference>
<organism evidence="3 4">
    <name type="scientific">Temnothorax longispinosus</name>
    <dbReference type="NCBI Taxonomy" id="300112"/>
    <lineage>
        <taxon>Eukaryota</taxon>
        <taxon>Metazoa</taxon>
        <taxon>Ecdysozoa</taxon>
        <taxon>Arthropoda</taxon>
        <taxon>Hexapoda</taxon>
        <taxon>Insecta</taxon>
        <taxon>Pterygota</taxon>
        <taxon>Neoptera</taxon>
        <taxon>Endopterygota</taxon>
        <taxon>Hymenoptera</taxon>
        <taxon>Apocrita</taxon>
        <taxon>Aculeata</taxon>
        <taxon>Formicoidea</taxon>
        <taxon>Formicidae</taxon>
        <taxon>Myrmicinae</taxon>
        <taxon>Temnothorax</taxon>
    </lineage>
</organism>
<feature type="compositionally biased region" description="Basic and acidic residues" evidence="1">
    <location>
        <begin position="820"/>
        <end position="850"/>
    </location>
</feature>
<dbReference type="EMBL" id="QBLH01000524">
    <property type="protein sequence ID" value="TGZ54984.1"/>
    <property type="molecule type" value="Genomic_DNA"/>
</dbReference>
<feature type="compositionally biased region" description="Basic and acidic residues" evidence="1">
    <location>
        <begin position="217"/>
        <end position="229"/>
    </location>
</feature>
<feature type="region of interest" description="Disordered" evidence="1">
    <location>
        <begin position="662"/>
        <end position="912"/>
    </location>
</feature>
<feature type="region of interest" description="Disordered" evidence="1">
    <location>
        <begin position="385"/>
        <end position="447"/>
    </location>
</feature>
<sequence>MLEIVVLVIVAVAVVVIVDLDPCYESKSEICLANDWARARQRRRHMPGLCVQLLYRPWGLGRWVTRFVRRARLVHTRDSAPLPSVRIPSAIRGVTASFGWVRAKETDENRAGMRETRREEFVKSLPRSLHPVISHQLAAPYSYYDSFKYFPLIDHDLDALLINNKLIASTFESKIGGDIVSDGSESKNKETVTIDNILAAVNPVNGADRQPIPPGPRSHERGSSRDRGVKGSAFEGHGEEGQRGRLTSRREERKRKRGGRARERVADGRPGMYPPTTTTQRASSAYRSTRVACVFGRRGAPPHRRAVVEKRARTREWQRRRRRRRRRQNDVKDAREWPAEAEDKERDREEEQGEANGRSKQVEAVERGRVSVSAVHLVHSCSLRRAAGPRASGRRREIATDADGRTDRRTRREGVAGIREGRKTKGARAREERTPQRGTPLWTDGRHRHCPHPRYLLPPHPPLPPRRHPRSASFVALRFSLALPAARASNVFLPSLLRDYERSVIRAASSLASNLLDWARYGRYRGHQLTYFRRRNLITRTREQARTSESMIQRDDSGSRANFGECTSHASRAKTADAIDIGFEARLRDDSFDFLPRVKIKKTVREEKSTYCIEGKRENSKEFQSLLSPRSFSNLRAVALNSCKYLSNVRLTGVYTKGKNGGNCKERGKCETKEGRERAEEKKNTNTAPRPKLRSRSSFKETPLFEESRHLAGSDYSEVFVREGPETEKARERKREGMPSTWKSEHLLNSLSRAERPSQKSIDSRRRKKGNRNFRKTLMSVSFFRNRSMPTGTKKYPRARRQKNDGGKERGRRRVRHKGREREREKREKGDLAGPRRESVCEEPEHRGSGTRDWGPPGFEERRNVESTTQRGEPSRGIKSRSGLYCTLSSRGLARRVPSTITRCGRRPVMRD</sequence>
<evidence type="ECO:0000256" key="1">
    <source>
        <dbReference type="SAM" id="MobiDB-lite"/>
    </source>
</evidence>
<accession>A0A4V3SC06</accession>
<feature type="signal peptide" evidence="2">
    <location>
        <begin position="1"/>
        <end position="20"/>
    </location>
</feature>
<proteinExistence type="predicted"/>
<feature type="compositionally biased region" description="Polar residues" evidence="1">
    <location>
        <begin position="779"/>
        <end position="791"/>
    </location>
</feature>
<evidence type="ECO:0000313" key="3">
    <source>
        <dbReference type="EMBL" id="TGZ54984.1"/>
    </source>
</evidence>
<evidence type="ECO:0000256" key="2">
    <source>
        <dbReference type="SAM" id="SignalP"/>
    </source>
</evidence>
<feature type="region of interest" description="Disordered" evidence="1">
    <location>
        <begin position="202"/>
        <end position="365"/>
    </location>
</feature>
<protein>
    <submittedName>
        <fullName evidence="3">Uncharacterized protein</fullName>
    </submittedName>
</protein>
<dbReference type="AlphaFoldDB" id="A0A4V3SC06"/>
<keyword evidence="2" id="KW-0732">Signal</keyword>
<feature type="compositionally biased region" description="Basic and acidic residues" evidence="1">
    <location>
        <begin position="753"/>
        <end position="764"/>
    </location>
</feature>
<feature type="compositionally biased region" description="Basic and acidic residues" evidence="1">
    <location>
        <begin position="720"/>
        <end position="737"/>
    </location>
</feature>
<feature type="compositionally biased region" description="Basic and acidic residues" evidence="1">
    <location>
        <begin position="394"/>
        <end position="435"/>
    </location>
</feature>
<feature type="compositionally biased region" description="Basic and acidic residues" evidence="1">
    <location>
        <begin position="664"/>
        <end position="684"/>
    </location>
</feature>
<feature type="compositionally biased region" description="Basic and acidic residues" evidence="1">
    <location>
        <begin position="306"/>
        <end position="317"/>
    </location>
</feature>
<name>A0A4V3SC06_9HYME</name>
<feature type="compositionally biased region" description="Basic residues" evidence="1">
    <location>
        <begin position="765"/>
        <end position="775"/>
    </location>
</feature>
<feature type="compositionally biased region" description="Basic residues" evidence="1">
    <location>
        <begin position="318"/>
        <end position="327"/>
    </location>
</feature>
<feature type="compositionally biased region" description="Polar residues" evidence="1">
    <location>
        <begin position="275"/>
        <end position="287"/>
    </location>
</feature>
<feature type="compositionally biased region" description="Basic and acidic residues" evidence="1">
    <location>
        <begin position="328"/>
        <end position="349"/>
    </location>
</feature>